<evidence type="ECO:0000313" key="3">
    <source>
        <dbReference type="EMBL" id="PAV94874.1"/>
    </source>
</evidence>
<evidence type="ECO:0000256" key="1">
    <source>
        <dbReference type="HAMAP-Rule" id="MF_02215"/>
    </source>
</evidence>
<dbReference type="HAMAP" id="MF_02215">
    <property type="entry name" value="UbiJ"/>
    <property type="match status" value="1"/>
</dbReference>
<dbReference type="OrthoDB" id="5801225at2"/>
<dbReference type="AlphaFoldDB" id="A0A2A2M8H1"/>
<reference evidence="3 4" key="1">
    <citation type="submission" date="2017-08" db="EMBL/GenBank/DDBJ databases">
        <title>Draft Genome Sequence of Hafnia alvei CITHA-6 Isolated from Raw Bovine Milk.</title>
        <authorList>
            <person name="Culligan E.P."/>
            <person name="Mcsweeney A."/>
            <person name="O'Doherty C."/>
            <person name="Gleeson E."/>
            <person name="O'Riordan D."/>
            <person name="Sleator R.D."/>
        </authorList>
    </citation>
    <scope>NUCLEOTIDE SEQUENCE [LARGE SCALE GENOMIC DNA]</scope>
    <source>
        <strain evidence="3 4">CITHA-6</strain>
    </source>
</reference>
<dbReference type="RefSeq" id="WP_008815891.1">
    <property type="nucleotide sequence ID" value="NZ_CATYOV010000020.1"/>
</dbReference>
<comment type="caution">
    <text evidence="3">The sequence shown here is derived from an EMBL/GenBank/DDBJ whole genome shotgun (WGS) entry which is preliminary data.</text>
</comment>
<dbReference type="GeneID" id="69636599"/>
<dbReference type="PANTHER" id="PTHR38693">
    <property type="entry name" value="UBIQUINONE BIOSYNTHESIS PROTEIN UBIJ"/>
    <property type="match status" value="1"/>
</dbReference>
<evidence type="ECO:0000313" key="4">
    <source>
        <dbReference type="Proteomes" id="UP000218796"/>
    </source>
</evidence>
<feature type="domain" description="SCP2" evidence="2">
    <location>
        <begin position="18"/>
        <end position="116"/>
    </location>
</feature>
<dbReference type="Pfam" id="PF02036">
    <property type="entry name" value="SCP2"/>
    <property type="match status" value="1"/>
</dbReference>
<dbReference type="UniPathway" id="UPA00232"/>
<dbReference type="SUPFAM" id="SSF55718">
    <property type="entry name" value="SCP-like"/>
    <property type="match status" value="1"/>
</dbReference>
<comment type="function">
    <text evidence="1">Required for ubiquinone (coenzyme Q) biosynthesis. Binds hydrophobic ubiquinone biosynthetic intermediates via its SCP2 domain and is essential for the stability of the Ubi complex. May constitute a docking platform where Ubi enzymes assemble and access their SCP2-bound polyprenyl substrates.</text>
</comment>
<dbReference type="KEGG" id="hpar:AL518_03535"/>
<organism evidence="3 4">
    <name type="scientific">Hafnia paralvei</name>
    <dbReference type="NCBI Taxonomy" id="546367"/>
    <lineage>
        <taxon>Bacteria</taxon>
        <taxon>Pseudomonadati</taxon>
        <taxon>Pseudomonadota</taxon>
        <taxon>Gammaproteobacteria</taxon>
        <taxon>Enterobacterales</taxon>
        <taxon>Hafniaceae</taxon>
        <taxon>Hafnia</taxon>
    </lineage>
</organism>
<comment type="subcellular location">
    <subcellularLocation>
        <location evidence="1">Cytoplasm</location>
    </subcellularLocation>
</comment>
<dbReference type="InterPro" id="IPR003033">
    <property type="entry name" value="SCP2_sterol-bd_dom"/>
</dbReference>
<protein>
    <recommendedName>
        <fullName evidence="1">Ubiquinone biosynthesis accessory factor UbiJ</fullName>
    </recommendedName>
</protein>
<dbReference type="GO" id="GO:0005737">
    <property type="term" value="C:cytoplasm"/>
    <property type="evidence" value="ECO:0007669"/>
    <property type="project" value="UniProtKB-SubCell"/>
</dbReference>
<keyword evidence="4" id="KW-1185">Reference proteome</keyword>
<comment type="pathway">
    <text evidence="1">Cofactor biosynthesis; ubiquinone biosynthesis.</text>
</comment>
<dbReference type="EMBL" id="NQMS01000010">
    <property type="protein sequence ID" value="PAV94874.1"/>
    <property type="molecule type" value="Genomic_DNA"/>
</dbReference>
<gene>
    <name evidence="1" type="primary">ubiJ</name>
    <name evidence="3" type="ORF">CJD50_19215</name>
</gene>
<dbReference type="InterPro" id="IPR038989">
    <property type="entry name" value="UbiJ"/>
</dbReference>
<sequence>MLTPLLNPLFTGAIETALNRMLYRDRALNNARQRLTGKVLGVFVNEINSPLYLVFSDNRLDVLGAWEGDTECCVKTRLSVLPELRDRQQLTALIRSGDLVVEGDIQVVQQFIGLMDLAEWDPAELLAPYTGDVVAQGMSMFIRKGAHFVVTGSQRQRQYIGQAVTEEWRLAPGVLEAAWFSEEVDAVSHQLESLETRLSLLEDKI</sequence>
<dbReference type="PANTHER" id="PTHR38693:SF1">
    <property type="entry name" value="UBIQUINONE BIOSYNTHESIS ACCESSORY FACTOR UBIJ"/>
    <property type="match status" value="1"/>
</dbReference>
<accession>A0A2A2M8H1</accession>
<comment type="similarity">
    <text evidence="1">Belongs to the UbiJ family.</text>
</comment>
<evidence type="ECO:0000259" key="2">
    <source>
        <dbReference type="Pfam" id="PF02036"/>
    </source>
</evidence>
<dbReference type="Proteomes" id="UP000218796">
    <property type="component" value="Unassembled WGS sequence"/>
</dbReference>
<name>A0A2A2M8H1_9GAMM</name>
<keyword evidence="1" id="KW-0831">Ubiquinone biosynthesis</keyword>
<keyword evidence="1" id="KW-0963">Cytoplasm</keyword>
<dbReference type="GO" id="GO:0006744">
    <property type="term" value="P:ubiquinone biosynthetic process"/>
    <property type="evidence" value="ECO:0007669"/>
    <property type="project" value="UniProtKB-UniRule"/>
</dbReference>
<dbReference type="InterPro" id="IPR036527">
    <property type="entry name" value="SCP2_sterol-bd_dom_sf"/>
</dbReference>
<proteinExistence type="inferred from homology"/>